<feature type="binding site" evidence="5">
    <location>
        <position position="169"/>
    </location>
    <ligand>
        <name>S-adenosyl-L-methionine</name>
        <dbReference type="ChEBI" id="CHEBI:59789"/>
    </ligand>
</feature>
<keyword evidence="4" id="KW-0819">tRNA processing</keyword>
<evidence type="ECO:0000259" key="6">
    <source>
        <dbReference type="Pfam" id="PF13847"/>
    </source>
</evidence>
<evidence type="ECO:0000256" key="3">
    <source>
        <dbReference type="ARBA" id="ARBA00022691"/>
    </source>
</evidence>
<dbReference type="PANTHER" id="PTHR12133">
    <property type="entry name" value="TRNA (ADENINE(58)-N(1))-METHYLTRANSFERASE"/>
    <property type="match status" value="1"/>
</dbReference>
<dbReference type="PROSITE" id="PS51620">
    <property type="entry name" value="SAM_TRM61"/>
    <property type="match status" value="1"/>
</dbReference>
<name>A0A4E0PXK8_9EURY</name>
<keyword evidence="8" id="KW-1185">Reference proteome</keyword>
<proteinExistence type="predicted"/>
<dbReference type="GO" id="GO:0031515">
    <property type="term" value="C:tRNA (m1A) methyltransferase complex"/>
    <property type="evidence" value="ECO:0007669"/>
    <property type="project" value="InterPro"/>
</dbReference>
<dbReference type="CDD" id="cd02440">
    <property type="entry name" value="AdoMet_MTases"/>
    <property type="match status" value="1"/>
</dbReference>
<feature type="binding site" evidence="5">
    <location>
        <begin position="106"/>
        <end position="109"/>
    </location>
    <ligand>
        <name>S-adenosyl-L-methionine</name>
        <dbReference type="ChEBI" id="CHEBI:59789"/>
    </ligand>
</feature>
<accession>A0A4E0PXK8</accession>
<evidence type="ECO:0000256" key="5">
    <source>
        <dbReference type="PIRSR" id="PIRSR017269-1"/>
    </source>
</evidence>
<dbReference type="GO" id="GO:0030488">
    <property type="term" value="P:tRNA methylation"/>
    <property type="evidence" value="ECO:0007669"/>
    <property type="project" value="InterPro"/>
</dbReference>
<evidence type="ECO:0000256" key="1">
    <source>
        <dbReference type="ARBA" id="ARBA00022603"/>
    </source>
</evidence>
<gene>
    <name evidence="7" type="ORF">CUN85_01980</name>
</gene>
<dbReference type="PIRSF" id="PIRSF017269">
    <property type="entry name" value="GCD14"/>
    <property type="match status" value="1"/>
</dbReference>
<dbReference type="InterPro" id="IPR014816">
    <property type="entry name" value="tRNA_MeTrfase_Gcd14"/>
</dbReference>
<dbReference type="Proteomes" id="UP000297295">
    <property type="component" value="Unassembled WGS sequence"/>
</dbReference>
<keyword evidence="2 7" id="KW-0808">Transferase</keyword>
<feature type="binding site" evidence="5">
    <location>
        <position position="124"/>
    </location>
    <ligand>
        <name>S-adenosyl-L-methionine</name>
        <dbReference type="ChEBI" id="CHEBI:59789"/>
    </ligand>
</feature>
<dbReference type="Pfam" id="PF13847">
    <property type="entry name" value="Methyltransf_31"/>
    <property type="match status" value="1"/>
</dbReference>
<keyword evidence="3 5" id="KW-0949">S-adenosyl-L-methionine</keyword>
<dbReference type="EMBL" id="PGGK01000002">
    <property type="protein sequence ID" value="TGC10948.1"/>
    <property type="molecule type" value="Genomic_DNA"/>
</dbReference>
<dbReference type="FunFam" id="3.10.330.20:FF:000003">
    <property type="entry name" value="tRNA (Adenine(58)-N(1))-methyltransferase, mitochondrial isoform X1"/>
    <property type="match status" value="1"/>
</dbReference>
<reference evidence="7 8" key="1">
    <citation type="submission" date="2017-11" db="EMBL/GenBank/DDBJ databases">
        <title>Isolation and Characterization of Methanogenic Archaea from Saline Meromictic Lake at Siberia.</title>
        <authorList>
            <person name="Shen Y."/>
            <person name="Huang H.-H."/>
            <person name="Lai M.-C."/>
            <person name="Chen S.-C."/>
        </authorList>
    </citation>
    <scope>NUCLEOTIDE SEQUENCE [LARGE SCALE GENOMIC DNA]</scope>
    <source>
        <strain evidence="7 8">SY-01</strain>
    </source>
</reference>
<dbReference type="AlphaFoldDB" id="A0A4E0PXK8"/>
<sequence>MQSGELVMLKTSRRGKVREFIVNVCDDEFHTDFGIIDLSVLLEKSPGDNVISHMGQELTIQRPRMPDFFNHAKRTGAPMMPKDIGPVIAYTGLNKNDSVLDAGTGSGILAMYLGSIAKRVLSYEIREDFVNVARKNVLSAGLDNVEIRCGNIVDEISSVEERFDIVTLDTQDSKDVIPHVREVLNPGGFLVTYSPFFEQTKDIRKAIDEAGFYDVRTIECSEREISFSDRGTRPATSRVGHTGFISIARI</sequence>
<evidence type="ECO:0000313" key="7">
    <source>
        <dbReference type="EMBL" id="TGC10948.1"/>
    </source>
</evidence>
<evidence type="ECO:0000313" key="8">
    <source>
        <dbReference type="Proteomes" id="UP000297295"/>
    </source>
</evidence>
<dbReference type="GO" id="GO:0160107">
    <property type="term" value="F:tRNA (adenine(58)-N1)-methyltransferase activity"/>
    <property type="evidence" value="ECO:0007669"/>
    <property type="project" value="InterPro"/>
</dbReference>
<feature type="domain" description="Methyltransferase" evidence="6">
    <location>
        <begin position="94"/>
        <end position="196"/>
    </location>
</feature>
<dbReference type="OrthoDB" id="30774at2157"/>
<dbReference type="Gene3D" id="3.40.50.150">
    <property type="entry name" value="Vaccinia Virus protein VP39"/>
    <property type="match status" value="1"/>
</dbReference>
<dbReference type="SUPFAM" id="SSF53335">
    <property type="entry name" value="S-adenosyl-L-methionine-dependent methyltransferases"/>
    <property type="match status" value="1"/>
</dbReference>
<dbReference type="PANTHER" id="PTHR12133:SF1">
    <property type="entry name" value="TRNA (ADENINE(58)-N(1))-METHYLTRANSFERASE, MITOCHONDRIAL"/>
    <property type="match status" value="1"/>
</dbReference>
<organism evidence="7 8">
    <name type="scientific">Methanolobus halotolerans</name>
    <dbReference type="NCBI Taxonomy" id="2052935"/>
    <lineage>
        <taxon>Archaea</taxon>
        <taxon>Methanobacteriati</taxon>
        <taxon>Methanobacteriota</taxon>
        <taxon>Stenosarchaea group</taxon>
        <taxon>Methanomicrobia</taxon>
        <taxon>Methanosarcinales</taxon>
        <taxon>Methanosarcinaceae</taxon>
        <taxon>Methanolobus</taxon>
    </lineage>
</organism>
<keyword evidence="1 7" id="KW-0489">Methyltransferase</keyword>
<dbReference type="InterPro" id="IPR025714">
    <property type="entry name" value="Methyltranfer_dom"/>
</dbReference>
<dbReference type="InterPro" id="IPR029063">
    <property type="entry name" value="SAM-dependent_MTases_sf"/>
</dbReference>
<evidence type="ECO:0000256" key="4">
    <source>
        <dbReference type="ARBA" id="ARBA00022694"/>
    </source>
</evidence>
<dbReference type="Gene3D" id="3.10.330.20">
    <property type="match status" value="1"/>
</dbReference>
<protein>
    <submittedName>
        <fullName evidence="7">SAM-dependent methyltransferase</fullName>
    </submittedName>
</protein>
<comment type="caution">
    <text evidence="7">The sequence shown here is derived from an EMBL/GenBank/DDBJ whole genome shotgun (WGS) entry which is preliminary data.</text>
</comment>
<evidence type="ECO:0000256" key="2">
    <source>
        <dbReference type="ARBA" id="ARBA00022679"/>
    </source>
</evidence>